<dbReference type="SUPFAM" id="SSF51206">
    <property type="entry name" value="cAMP-binding domain-like"/>
    <property type="match status" value="1"/>
</dbReference>
<feature type="domain" description="Cyclic nucleotide-binding" evidence="1">
    <location>
        <begin position="35"/>
        <end position="122"/>
    </location>
</feature>
<dbReference type="InterPro" id="IPR000595">
    <property type="entry name" value="cNMP-bd_dom"/>
</dbReference>
<dbReference type="Proteomes" id="UP001430919">
    <property type="component" value="Unassembled WGS sequence"/>
</dbReference>
<sequence length="199" mass="23649">MISDRHISTFILHLEEVIPLTEKDKILLSNHLELVKLKKKENLLEPGQVSRHLRFIAKGTMRSYYLDKNSQEHTLQLGIENWWINDLYSFLTEKPSRMYVQAIEASVVLQINNRSLEVLYEQIPGLSTFFRLKIQAAYIALQERTIENMSEDAYERYQNFLTQYREMEQRVPQYMVASYLGITPEFLSYLRNKHRKSIS</sequence>
<dbReference type="EMBL" id="JAJJMO010000001">
    <property type="protein sequence ID" value="MCC9072176.1"/>
    <property type="molecule type" value="Genomic_DNA"/>
</dbReference>
<keyword evidence="3" id="KW-1185">Reference proteome</keyword>
<dbReference type="InterPro" id="IPR014710">
    <property type="entry name" value="RmlC-like_jellyroll"/>
</dbReference>
<dbReference type="RefSeq" id="WP_229988940.1">
    <property type="nucleotide sequence ID" value="NZ_JAJJMO010000001.1"/>
</dbReference>
<gene>
    <name evidence="2" type="ORF">LNQ49_11350</name>
</gene>
<evidence type="ECO:0000259" key="1">
    <source>
        <dbReference type="Pfam" id="PF00027"/>
    </source>
</evidence>
<organism evidence="2 3">
    <name type="scientific">Flavobacterium pisciphilum</name>
    <dbReference type="NCBI Taxonomy" id="2893755"/>
    <lineage>
        <taxon>Bacteria</taxon>
        <taxon>Pseudomonadati</taxon>
        <taxon>Bacteroidota</taxon>
        <taxon>Flavobacteriia</taxon>
        <taxon>Flavobacteriales</taxon>
        <taxon>Flavobacteriaceae</taxon>
        <taxon>Flavobacterium</taxon>
    </lineage>
</organism>
<evidence type="ECO:0000313" key="2">
    <source>
        <dbReference type="EMBL" id="MCC9072176.1"/>
    </source>
</evidence>
<dbReference type="Pfam" id="PF00027">
    <property type="entry name" value="cNMP_binding"/>
    <property type="match status" value="1"/>
</dbReference>
<proteinExistence type="predicted"/>
<comment type="caution">
    <text evidence="2">The sequence shown here is derived from an EMBL/GenBank/DDBJ whole genome shotgun (WGS) entry which is preliminary data.</text>
</comment>
<evidence type="ECO:0000313" key="3">
    <source>
        <dbReference type="Proteomes" id="UP001430919"/>
    </source>
</evidence>
<dbReference type="InterPro" id="IPR018490">
    <property type="entry name" value="cNMP-bd_dom_sf"/>
</dbReference>
<name>A0ABS8MVF6_9FLAO</name>
<accession>A0ABS8MVF6</accession>
<protein>
    <submittedName>
        <fullName evidence="2">Crp/Fnr family transcriptional regulator</fullName>
    </submittedName>
</protein>
<dbReference type="Gene3D" id="2.60.120.10">
    <property type="entry name" value="Jelly Rolls"/>
    <property type="match status" value="1"/>
</dbReference>
<reference evidence="2" key="1">
    <citation type="submission" date="2021-11" db="EMBL/GenBank/DDBJ databases">
        <title>Description of novel Flavobacterium species.</title>
        <authorList>
            <person name="Saticioglu I.B."/>
            <person name="Ay H."/>
            <person name="Altun S."/>
            <person name="Duman M."/>
        </authorList>
    </citation>
    <scope>NUCLEOTIDE SEQUENCE</scope>
    <source>
        <strain evidence="2">F-65</strain>
    </source>
</reference>